<feature type="domain" description="TRAP C4-dicarboxylate transport system permease DctM subunit" evidence="8">
    <location>
        <begin position="8"/>
        <end position="417"/>
    </location>
</feature>
<feature type="transmembrane region" description="Helical" evidence="7">
    <location>
        <begin position="207"/>
        <end position="228"/>
    </location>
</feature>
<evidence type="ECO:0000313" key="10">
    <source>
        <dbReference type="Proteomes" id="UP001597519"/>
    </source>
</evidence>
<keyword evidence="5 7" id="KW-1133">Transmembrane helix</keyword>
<feature type="transmembrane region" description="Helical" evidence="7">
    <location>
        <begin position="234"/>
        <end position="256"/>
    </location>
</feature>
<feature type="transmembrane region" description="Helical" evidence="7">
    <location>
        <begin position="276"/>
        <end position="294"/>
    </location>
</feature>
<dbReference type="PANTHER" id="PTHR33362:SF2">
    <property type="entry name" value="TRAP TRANSPORTER LARGE PERMEASE PROTEIN"/>
    <property type="match status" value="1"/>
</dbReference>
<dbReference type="EMBL" id="JBHUOQ010000001">
    <property type="protein sequence ID" value="MFD2829998.1"/>
    <property type="molecule type" value="Genomic_DNA"/>
</dbReference>
<comment type="subcellular location">
    <subcellularLocation>
        <location evidence="1">Cell inner membrane</location>
        <topology evidence="1">Multi-pass membrane protein</topology>
    </subcellularLocation>
</comment>
<evidence type="ECO:0000256" key="7">
    <source>
        <dbReference type="SAM" id="Phobius"/>
    </source>
</evidence>
<dbReference type="NCBIfam" id="TIGR00786">
    <property type="entry name" value="dctM"/>
    <property type="match status" value="1"/>
</dbReference>
<evidence type="ECO:0000256" key="1">
    <source>
        <dbReference type="ARBA" id="ARBA00004429"/>
    </source>
</evidence>
<proteinExistence type="predicted"/>
<dbReference type="PIRSF" id="PIRSF006066">
    <property type="entry name" value="HI0050"/>
    <property type="match status" value="1"/>
</dbReference>
<feature type="transmembrane region" description="Helical" evidence="7">
    <location>
        <begin position="314"/>
        <end position="339"/>
    </location>
</feature>
<keyword evidence="10" id="KW-1185">Reference proteome</keyword>
<dbReference type="InterPro" id="IPR004681">
    <property type="entry name" value="TRAP_DctM"/>
</dbReference>
<dbReference type="PANTHER" id="PTHR33362">
    <property type="entry name" value="SIALIC ACID TRAP TRANSPORTER PERMEASE PROTEIN SIAT-RELATED"/>
    <property type="match status" value="1"/>
</dbReference>
<feature type="transmembrane region" description="Helical" evidence="7">
    <location>
        <begin position="398"/>
        <end position="421"/>
    </location>
</feature>
<dbReference type="RefSeq" id="WP_377772510.1">
    <property type="nucleotide sequence ID" value="NZ_JBHUOQ010000001.1"/>
</dbReference>
<gene>
    <name evidence="9" type="ORF">ACFSX4_05905</name>
</gene>
<evidence type="ECO:0000256" key="3">
    <source>
        <dbReference type="ARBA" id="ARBA00022519"/>
    </source>
</evidence>
<dbReference type="Proteomes" id="UP001597519">
    <property type="component" value="Unassembled WGS sequence"/>
</dbReference>
<feature type="transmembrane region" description="Helical" evidence="7">
    <location>
        <begin position="360"/>
        <end position="386"/>
    </location>
</feature>
<feature type="transmembrane region" description="Helical" evidence="7">
    <location>
        <begin position="179"/>
        <end position="195"/>
    </location>
</feature>
<keyword evidence="2" id="KW-1003">Cell membrane</keyword>
<comment type="caution">
    <text evidence="9">The sequence shown here is derived from an EMBL/GenBank/DDBJ whole genome shotgun (WGS) entry which is preliminary data.</text>
</comment>
<sequence length="429" mass="45381">MILLTLIGLFLLLLILGVPVALAMGVTSIVVCFQLDIPLSVLIQRMVAGVNSFPLLAIPFFILAGEIMNAGGITDRLIRLADTVVGRFRGGLGMANVGSSMLFGGVSGSALADASASSSILVPMMKKKGYDTDYSVAVTVASSTQGIVIPPSHNMIIYALAAGGGISITSLFLAGILPGILLGIGLIIVAYIIALKKQYPKEEASTFQQFIIAFIQGMPAIITGVIILGGIMTGIFTVTESAAIAVIYAFLVSFVFNRKNKISMMGPVLLRTFKTLALVLFLLATSSGFAWLLALLRVPAMLSDFLLSLTDSTVMITLIILLILILLGMILDVAPIILITTPILLPIAQNIGIDPIHYGIMMMVCMAIGLVTPPVGGALFVGSSIANIPMEKVVKALIPFYVVMFVILLLIAFIPEISLFIPNLLELNN</sequence>
<organism evidence="9 10">
    <name type="scientific">Corticicoccus populi</name>
    <dbReference type="NCBI Taxonomy" id="1812821"/>
    <lineage>
        <taxon>Bacteria</taxon>
        <taxon>Bacillati</taxon>
        <taxon>Bacillota</taxon>
        <taxon>Bacilli</taxon>
        <taxon>Bacillales</taxon>
        <taxon>Staphylococcaceae</taxon>
        <taxon>Corticicoccus</taxon>
    </lineage>
</organism>
<evidence type="ECO:0000256" key="4">
    <source>
        <dbReference type="ARBA" id="ARBA00022692"/>
    </source>
</evidence>
<keyword evidence="4 7" id="KW-0812">Transmembrane</keyword>
<keyword evidence="3" id="KW-0997">Cell inner membrane</keyword>
<dbReference type="InterPro" id="IPR010656">
    <property type="entry name" value="DctM"/>
</dbReference>
<keyword evidence="6 7" id="KW-0472">Membrane</keyword>
<protein>
    <submittedName>
        <fullName evidence="9">TRAP transporter large permease</fullName>
    </submittedName>
</protein>
<evidence type="ECO:0000256" key="5">
    <source>
        <dbReference type="ARBA" id="ARBA00022989"/>
    </source>
</evidence>
<evidence type="ECO:0000256" key="2">
    <source>
        <dbReference type="ARBA" id="ARBA00022475"/>
    </source>
</evidence>
<dbReference type="Pfam" id="PF06808">
    <property type="entry name" value="DctM"/>
    <property type="match status" value="1"/>
</dbReference>
<evidence type="ECO:0000259" key="8">
    <source>
        <dbReference type="Pfam" id="PF06808"/>
    </source>
</evidence>
<name>A0ABW5WUR4_9STAP</name>
<reference evidence="10" key="1">
    <citation type="journal article" date="2019" name="Int. J. Syst. Evol. Microbiol.">
        <title>The Global Catalogue of Microorganisms (GCM) 10K type strain sequencing project: providing services to taxonomists for standard genome sequencing and annotation.</title>
        <authorList>
            <consortium name="The Broad Institute Genomics Platform"/>
            <consortium name="The Broad Institute Genome Sequencing Center for Infectious Disease"/>
            <person name="Wu L."/>
            <person name="Ma J."/>
        </authorList>
    </citation>
    <scope>NUCLEOTIDE SEQUENCE [LARGE SCALE GENOMIC DNA]</scope>
    <source>
        <strain evidence="10">KCTC 33575</strain>
    </source>
</reference>
<feature type="transmembrane region" description="Helical" evidence="7">
    <location>
        <begin position="47"/>
        <end position="69"/>
    </location>
</feature>
<evidence type="ECO:0000313" key="9">
    <source>
        <dbReference type="EMBL" id="MFD2829998.1"/>
    </source>
</evidence>
<evidence type="ECO:0000256" key="6">
    <source>
        <dbReference type="ARBA" id="ARBA00023136"/>
    </source>
</evidence>
<accession>A0ABW5WUR4</accession>